<evidence type="ECO:0000313" key="3">
    <source>
        <dbReference type="Proteomes" id="UP001589707"/>
    </source>
</evidence>
<feature type="region of interest" description="Disordered" evidence="1">
    <location>
        <begin position="73"/>
        <end position="94"/>
    </location>
</feature>
<feature type="compositionally biased region" description="Basic and acidic residues" evidence="1">
    <location>
        <begin position="73"/>
        <end position="83"/>
    </location>
</feature>
<dbReference type="EMBL" id="JBHMAU010000046">
    <property type="protein sequence ID" value="MFB9776133.1"/>
    <property type="molecule type" value="Genomic_DNA"/>
</dbReference>
<feature type="region of interest" description="Disordered" evidence="1">
    <location>
        <begin position="23"/>
        <end position="49"/>
    </location>
</feature>
<organism evidence="2 3">
    <name type="scientific">Brevibacterium otitidis</name>
    <dbReference type="NCBI Taxonomy" id="53364"/>
    <lineage>
        <taxon>Bacteria</taxon>
        <taxon>Bacillati</taxon>
        <taxon>Actinomycetota</taxon>
        <taxon>Actinomycetes</taxon>
        <taxon>Micrococcales</taxon>
        <taxon>Brevibacteriaceae</taxon>
        <taxon>Brevibacterium</taxon>
    </lineage>
</organism>
<dbReference type="Proteomes" id="UP001589707">
    <property type="component" value="Unassembled WGS sequence"/>
</dbReference>
<keyword evidence="3" id="KW-1185">Reference proteome</keyword>
<protein>
    <recommendedName>
        <fullName evidence="4">GATA-type domain-containing protein</fullName>
    </recommendedName>
</protein>
<accession>A0ABV5X1U4</accession>
<proteinExistence type="predicted"/>
<gene>
    <name evidence="2" type="ORF">ACFFN1_06920</name>
</gene>
<dbReference type="RefSeq" id="WP_376839840.1">
    <property type="nucleotide sequence ID" value="NZ_JBHMAU010000046.1"/>
</dbReference>
<name>A0ABV5X1U4_9MICO</name>
<evidence type="ECO:0000256" key="1">
    <source>
        <dbReference type="SAM" id="MobiDB-lite"/>
    </source>
</evidence>
<evidence type="ECO:0000313" key="2">
    <source>
        <dbReference type="EMBL" id="MFB9776133.1"/>
    </source>
</evidence>
<evidence type="ECO:0008006" key="4">
    <source>
        <dbReference type="Google" id="ProtNLM"/>
    </source>
</evidence>
<comment type="caution">
    <text evidence="2">The sequence shown here is derived from an EMBL/GenBank/DDBJ whole genome shotgun (WGS) entry which is preliminary data.</text>
</comment>
<sequence length="207" mass="23658">MNDTYRAALKHLPDIVGELRSYIEPGKTPSDRPTRFRGSTPPIAIGPTHDADNTYAALTEHCEAIAEALDTRPPDTGIRRVNDRPQGFPADTPPETAFVKTRTLCRFIAHQLHMVKDDFMIREIEADIVRSYRTLTAKYPPEALPERLQARCGNCRRLTVFKHPPRSFGTDETFICKTCGKWHSEIEIMERRASRERELKAKKKRTA</sequence>
<reference evidence="2 3" key="1">
    <citation type="submission" date="2024-09" db="EMBL/GenBank/DDBJ databases">
        <authorList>
            <person name="Sun Q."/>
            <person name="Mori K."/>
        </authorList>
    </citation>
    <scope>NUCLEOTIDE SEQUENCE [LARGE SCALE GENOMIC DNA]</scope>
    <source>
        <strain evidence="2 3">JCM 11683</strain>
    </source>
</reference>